<protein>
    <submittedName>
        <fullName evidence="1">Uncharacterized protein</fullName>
    </submittedName>
</protein>
<evidence type="ECO:0000313" key="1">
    <source>
        <dbReference type="EMBL" id="CAK1555761.1"/>
    </source>
</evidence>
<reference evidence="1 2" key="1">
    <citation type="submission" date="2023-11" db="EMBL/GenBank/DDBJ databases">
        <authorList>
            <person name="Okamura Y."/>
        </authorList>
    </citation>
    <scope>NUCLEOTIDE SEQUENCE [LARGE SCALE GENOMIC DNA]</scope>
</reference>
<proteinExistence type="predicted"/>
<gene>
    <name evidence="1" type="ORF">LNINA_LOCUS14551</name>
</gene>
<organism evidence="1 2">
    <name type="scientific">Leptosia nina</name>
    <dbReference type="NCBI Taxonomy" id="320188"/>
    <lineage>
        <taxon>Eukaryota</taxon>
        <taxon>Metazoa</taxon>
        <taxon>Ecdysozoa</taxon>
        <taxon>Arthropoda</taxon>
        <taxon>Hexapoda</taxon>
        <taxon>Insecta</taxon>
        <taxon>Pterygota</taxon>
        <taxon>Neoptera</taxon>
        <taxon>Endopterygota</taxon>
        <taxon>Lepidoptera</taxon>
        <taxon>Glossata</taxon>
        <taxon>Ditrysia</taxon>
        <taxon>Papilionoidea</taxon>
        <taxon>Pieridae</taxon>
        <taxon>Pierinae</taxon>
        <taxon>Leptosia</taxon>
    </lineage>
</organism>
<keyword evidence="2" id="KW-1185">Reference proteome</keyword>
<accession>A0AAV1K2F0</accession>
<dbReference type="Proteomes" id="UP001497472">
    <property type="component" value="Unassembled WGS sequence"/>
</dbReference>
<name>A0AAV1K2F0_9NEOP</name>
<sequence>MPSHLEKHDKMVEMTKDNLKRLYQVLGMKVAFEDHSRIQADQGICQGVFMNKICIPSAAAPLHAFAHAIYTSATHPNCVTPPTWSHLHGGHHCNLHVHPFHFSSRI</sequence>
<comment type="caution">
    <text evidence="1">The sequence shown here is derived from an EMBL/GenBank/DDBJ whole genome shotgun (WGS) entry which is preliminary data.</text>
</comment>
<dbReference type="EMBL" id="CAVLEF010000280">
    <property type="protein sequence ID" value="CAK1555761.1"/>
    <property type="molecule type" value="Genomic_DNA"/>
</dbReference>
<evidence type="ECO:0000313" key="2">
    <source>
        <dbReference type="Proteomes" id="UP001497472"/>
    </source>
</evidence>
<dbReference type="AlphaFoldDB" id="A0AAV1K2F0"/>